<keyword evidence="2" id="KW-0808">Transferase</keyword>
<evidence type="ECO:0000313" key="2">
    <source>
        <dbReference type="EMBL" id="MBB5133229.1"/>
    </source>
</evidence>
<dbReference type="AlphaFoldDB" id="A0A840P2M0"/>
<evidence type="ECO:0000313" key="3">
    <source>
        <dbReference type="Proteomes" id="UP000578449"/>
    </source>
</evidence>
<feature type="domain" description="Thiolase C-terminal" evidence="1">
    <location>
        <begin position="275"/>
        <end position="402"/>
    </location>
</feature>
<gene>
    <name evidence="2" type="ORF">HNP84_002950</name>
</gene>
<keyword evidence="3" id="KW-1185">Reference proteome</keyword>
<dbReference type="PIRSF" id="PIRSF000429">
    <property type="entry name" value="Ac-CoA_Ac_transf"/>
    <property type="match status" value="1"/>
</dbReference>
<sequence>MSGIRDRVAVAGVGYTAFSKDSGVSTLTLACEAVLAALADAGLSPDDVDGVATHRVGDSAAPSVVGPALGLPPPSWYLDQFGGGSVSHAVVGQAALAVAAGIARTVVCYRAINARSEFRMGGTGRALPVGPEVQYQAPYGYVAPPQQFAMYARAHMAKYGTKSEHFGRLAVIQRANAARNPRALMRTPITLDDYLASRWIAEPFRLLDCCLETDGACALVLTSAERAAGLRHRPVLISAAAWGGGESFLSGPAPRDVTVAAWGGGESFLSGPAPRDVTVSSAAELAPRLYRAAGVGPGDIDVAQLYDCFTYSVIVQLEDYGFCAKGEGGPFVESGATALGGTIPVNTHGGFLSEGYVHGINHIAEAVSQLRGDAEERQVPGAEVALSTAQPGYVLPATSALILRAA</sequence>
<dbReference type="SUPFAM" id="SSF53901">
    <property type="entry name" value="Thiolase-like"/>
    <property type="match status" value="2"/>
</dbReference>
<dbReference type="InterPro" id="IPR016039">
    <property type="entry name" value="Thiolase-like"/>
</dbReference>
<dbReference type="Pfam" id="PF22691">
    <property type="entry name" value="Thiolase_C_1"/>
    <property type="match status" value="1"/>
</dbReference>
<reference evidence="2 3" key="1">
    <citation type="submission" date="2020-08" db="EMBL/GenBank/DDBJ databases">
        <title>Genomic Encyclopedia of Type Strains, Phase IV (KMG-IV): sequencing the most valuable type-strain genomes for metagenomic binning, comparative biology and taxonomic classification.</title>
        <authorList>
            <person name="Goeker M."/>
        </authorList>
    </citation>
    <scope>NUCLEOTIDE SEQUENCE [LARGE SCALE GENOMIC DNA]</scope>
    <source>
        <strain evidence="2 3">DSM 45615</strain>
    </source>
</reference>
<dbReference type="InterPro" id="IPR002155">
    <property type="entry name" value="Thiolase"/>
</dbReference>
<dbReference type="CDD" id="cd00829">
    <property type="entry name" value="SCP-x_thiolase"/>
    <property type="match status" value="1"/>
</dbReference>
<dbReference type="Gene3D" id="3.40.47.10">
    <property type="match status" value="1"/>
</dbReference>
<dbReference type="Proteomes" id="UP000578449">
    <property type="component" value="Unassembled WGS sequence"/>
</dbReference>
<proteinExistence type="predicted"/>
<name>A0A840P2M0_9ACTN</name>
<accession>A0A840P2M0</accession>
<dbReference type="EMBL" id="JACHGN010000005">
    <property type="protein sequence ID" value="MBB5133229.1"/>
    <property type="molecule type" value="Genomic_DNA"/>
</dbReference>
<comment type="caution">
    <text evidence="2">The sequence shown here is derived from an EMBL/GenBank/DDBJ whole genome shotgun (WGS) entry which is preliminary data.</text>
</comment>
<protein>
    <submittedName>
        <fullName evidence="2">Acetyl-CoA acetyltransferase</fullName>
    </submittedName>
</protein>
<dbReference type="PANTHER" id="PTHR42870:SF1">
    <property type="entry name" value="NON-SPECIFIC LIPID-TRANSFER PROTEIN-LIKE 2"/>
    <property type="match status" value="1"/>
</dbReference>
<evidence type="ECO:0000259" key="1">
    <source>
        <dbReference type="Pfam" id="PF22691"/>
    </source>
</evidence>
<dbReference type="RefSeq" id="WP_185050168.1">
    <property type="nucleotide sequence ID" value="NZ_BAABIX010000010.1"/>
</dbReference>
<dbReference type="InterPro" id="IPR055140">
    <property type="entry name" value="Thiolase_C_2"/>
</dbReference>
<dbReference type="GO" id="GO:0016747">
    <property type="term" value="F:acyltransferase activity, transferring groups other than amino-acyl groups"/>
    <property type="evidence" value="ECO:0007669"/>
    <property type="project" value="InterPro"/>
</dbReference>
<organism evidence="2 3">
    <name type="scientific">Thermocatellispora tengchongensis</name>
    <dbReference type="NCBI Taxonomy" id="1073253"/>
    <lineage>
        <taxon>Bacteria</taxon>
        <taxon>Bacillati</taxon>
        <taxon>Actinomycetota</taxon>
        <taxon>Actinomycetes</taxon>
        <taxon>Streptosporangiales</taxon>
        <taxon>Streptosporangiaceae</taxon>
        <taxon>Thermocatellispora</taxon>
    </lineage>
</organism>
<dbReference type="PANTHER" id="PTHR42870">
    <property type="entry name" value="ACETYL-COA C-ACETYLTRANSFERASE"/>
    <property type="match status" value="1"/>
</dbReference>